<comment type="caution">
    <text evidence="1">The sequence shown here is derived from an EMBL/GenBank/DDBJ whole genome shotgun (WGS) entry which is preliminary data.</text>
</comment>
<organism evidence="1 2">
    <name type="scientific">Algibacter aquimarinus</name>
    <dbReference type="NCBI Taxonomy" id="1136748"/>
    <lineage>
        <taxon>Bacteria</taxon>
        <taxon>Pseudomonadati</taxon>
        <taxon>Bacteroidota</taxon>
        <taxon>Flavobacteriia</taxon>
        <taxon>Flavobacteriales</taxon>
        <taxon>Flavobacteriaceae</taxon>
        <taxon>Algibacter</taxon>
    </lineage>
</organism>
<protein>
    <recommendedName>
        <fullName evidence="3">Transposase</fullName>
    </recommendedName>
</protein>
<evidence type="ECO:0000313" key="1">
    <source>
        <dbReference type="EMBL" id="GAA4960954.1"/>
    </source>
</evidence>
<sequence>MHVLVKQLHYNQIKGILKYLRLALGDFNSCFNKQLTFYSIKKEAKQPLFLKYILDVFLNFSASTST</sequence>
<proteinExistence type="predicted"/>
<reference evidence="2" key="1">
    <citation type="journal article" date="2019" name="Int. J. Syst. Evol. Microbiol.">
        <title>The Global Catalogue of Microorganisms (GCM) 10K type strain sequencing project: providing services to taxonomists for standard genome sequencing and annotation.</title>
        <authorList>
            <consortium name="The Broad Institute Genomics Platform"/>
            <consortium name="The Broad Institute Genome Sequencing Center for Infectious Disease"/>
            <person name="Wu L."/>
            <person name="Ma J."/>
        </authorList>
    </citation>
    <scope>NUCLEOTIDE SEQUENCE [LARGE SCALE GENOMIC DNA]</scope>
    <source>
        <strain evidence="2">JCM 18287</strain>
    </source>
</reference>
<evidence type="ECO:0000313" key="2">
    <source>
        <dbReference type="Proteomes" id="UP001501692"/>
    </source>
</evidence>
<keyword evidence="2" id="KW-1185">Reference proteome</keyword>
<dbReference type="Proteomes" id="UP001501692">
    <property type="component" value="Unassembled WGS sequence"/>
</dbReference>
<name>A0ABP9H6H8_9FLAO</name>
<accession>A0ABP9H6H8</accession>
<gene>
    <name evidence="1" type="ORF">GCM10023315_06160</name>
</gene>
<evidence type="ECO:0008006" key="3">
    <source>
        <dbReference type="Google" id="ProtNLM"/>
    </source>
</evidence>
<dbReference type="EMBL" id="BAABJK010000004">
    <property type="protein sequence ID" value="GAA4960954.1"/>
    <property type="molecule type" value="Genomic_DNA"/>
</dbReference>